<proteinExistence type="predicted"/>
<evidence type="ECO:0000313" key="3">
    <source>
        <dbReference type="Proteomes" id="UP001596513"/>
    </source>
</evidence>
<organism evidence="2 3">
    <name type="scientific">Hymenobacter humi</name>
    <dbReference type="NCBI Taxonomy" id="1411620"/>
    <lineage>
        <taxon>Bacteria</taxon>
        <taxon>Pseudomonadati</taxon>
        <taxon>Bacteroidota</taxon>
        <taxon>Cytophagia</taxon>
        <taxon>Cytophagales</taxon>
        <taxon>Hymenobacteraceae</taxon>
        <taxon>Hymenobacter</taxon>
    </lineage>
</organism>
<evidence type="ECO:0000256" key="1">
    <source>
        <dbReference type="SAM" id="Phobius"/>
    </source>
</evidence>
<keyword evidence="1" id="KW-0472">Membrane</keyword>
<dbReference type="EMBL" id="JBHTEK010000001">
    <property type="protein sequence ID" value="MFC7667829.1"/>
    <property type="molecule type" value="Genomic_DNA"/>
</dbReference>
<dbReference type="RefSeq" id="WP_380202670.1">
    <property type="nucleotide sequence ID" value="NZ_JBHTEK010000001.1"/>
</dbReference>
<evidence type="ECO:0008006" key="4">
    <source>
        <dbReference type="Google" id="ProtNLM"/>
    </source>
</evidence>
<protein>
    <recommendedName>
        <fullName evidence="4">ABC transporter permease</fullName>
    </recommendedName>
</protein>
<keyword evidence="3" id="KW-1185">Reference proteome</keyword>
<dbReference type="Proteomes" id="UP001596513">
    <property type="component" value="Unassembled WGS sequence"/>
</dbReference>
<feature type="transmembrane region" description="Helical" evidence="1">
    <location>
        <begin position="149"/>
        <end position="168"/>
    </location>
</feature>
<evidence type="ECO:0000313" key="2">
    <source>
        <dbReference type="EMBL" id="MFC7667829.1"/>
    </source>
</evidence>
<feature type="transmembrane region" description="Helical" evidence="1">
    <location>
        <begin position="230"/>
        <end position="248"/>
    </location>
</feature>
<accession>A0ABW2U5X3</accession>
<comment type="caution">
    <text evidence="2">The sequence shown here is derived from an EMBL/GenBank/DDBJ whole genome shotgun (WGS) entry which is preliminary data.</text>
</comment>
<name>A0ABW2U5X3_9BACT</name>
<keyword evidence="1" id="KW-0812">Transmembrane</keyword>
<keyword evidence="1" id="KW-1133">Transmembrane helix</keyword>
<sequence>MNQHFNLSRFGRLLRKHTAEHLRSYLMSTAVLAGGLIVVLCGLTYITHRPLNIQVQTVLYMFLLLAAGAVFTSSAFAALGNPRQAAPALMLPASHLEKYLVVWLYTVPVFLVVFTAAFLAVDALALQLLDGKQGELLDFTKDLSLPLKALLSYLLIHAVALWSALYFNRLHAVKMAFALFGVAGLVVVINYQVLKRLIPADLSPTLPFSSVSFGAGQQWFRMELPESQEALLPLLPLALAVLLCLGAYSRLTEKQL</sequence>
<feature type="transmembrane region" description="Helical" evidence="1">
    <location>
        <begin position="175"/>
        <end position="194"/>
    </location>
</feature>
<feature type="transmembrane region" description="Helical" evidence="1">
    <location>
        <begin position="25"/>
        <end position="46"/>
    </location>
</feature>
<gene>
    <name evidence="2" type="ORF">ACFQT0_10850</name>
</gene>
<feature type="transmembrane region" description="Helical" evidence="1">
    <location>
        <begin position="58"/>
        <end position="79"/>
    </location>
</feature>
<feature type="transmembrane region" description="Helical" evidence="1">
    <location>
        <begin position="100"/>
        <end position="129"/>
    </location>
</feature>
<reference evidence="3" key="1">
    <citation type="journal article" date="2019" name="Int. J. Syst. Evol. Microbiol.">
        <title>The Global Catalogue of Microorganisms (GCM) 10K type strain sequencing project: providing services to taxonomists for standard genome sequencing and annotation.</title>
        <authorList>
            <consortium name="The Broad Institute Genomics Platform"/>
            <consortium name="The Broad Institute Genome Sequencing Center for Infectious Disease"/>
            <person name="Wu L."/>
            <person name="Ma J."/>
        </authorList>
    </citation>
    <scope>NUCLEOTIDE SEQUENCE [LARGE SCALE GENOMIC DNA]</scope>
    <source>
        <strain evidence="3">JCM 19635</strain>
    </source>
</reference>